<keyword evidence="2" id="KW-1185">Reference proteome</keyword>
<accession>A0ABW4GH53</accession>
<evidence type="ECO:0008006" key="3">
    <source>
        <dbReference type="Google" id="ProtNLM"/>
    </source>
</evidence>
<organism evidence="1 2">
    <name type="scientific">Nonomuraea guangzhouensis</name>
    <dbReference type="NCBI Taxonomy" id="1291555"/>
    <lineage>
        <taxon>Bacteria</taxon>
        <taxon>Bacillati</taxon>
        <taxon>Actinomycetota</taxon>
        <taxon>Actinomycetes</taxon>
        <taxon>Streptosporangiales</taxon>
        <taxon>Streptosporangiaceae</taxon>
        <taxon>Nonomuraea</taxon>
    </lineage>
</organism>
<dbReference type="RefSeq" id="WP_308127438.1">
    <property type="nucleotide sequence ID" value="NZ_JAHKRM010000036.1"/>
</dbReference>
<protein>
    <recommendedName>
        <fullName evidence="3">Kinase</fullName>
    </recommendedName>
</protein>
<proteinExistence type="predicted"/>
<gene>
    <name evidence="1" type="ORF">ACFSJ0_32735</name>
</gene>
<dbReference type="Proteomes" id="UP001597097">
    <property type="component" value="Unassembled WGS sequence"/>
</dbReference>
<evidence type="ECO:0000313" key="1">
    <source>
        <dbReference type="EMBL" id="MFD1541855.1"/>
    </source>
</evidence>
<comment type="caution">
    <text evidence="1">The sequence shown here is derived from an EMBL/GenBank/DDBJ whole genome shotgun (WGS) entry which is preliminary data.</text>
</comment>
<dbReference type="EMBL" id="JBHUCM010000030">
    <property type="protein sequence ID" value="MFD1541855.1"/>
    <property type="molecule type" value="Genomic_DNA"/>
</dbReference>
<reference evidence="2" key="1">
    <citation type="journal article" date="2019" name="Int. J. Syst. Evol. Microbiol.">
        <title>The Global Catalogue of Microorganisms (GCM) 10K type strain sequencing project: providing services to taxonomists for standard genome sequencing and annotation.</title>
        <authorList>
            <consortium name="The Broad Institute Genomics Platform"/>
            <consortium name="The Broad Institute Genome Sequencing Center for Infectious Disease"/>
            <person name="Wu L."/>
            <person name="Ma J."/>
        </authorList>
    </citation>
    <scope>NUCLEOTIDE SEQUENCE [LARGE SCALE GENOMIC DNA]</scope>
    <source>
        <strain evidence="2">CGMCC 1.15399</strain>
    </source>
</reference>
<name>A0ABW4GH53_9ACTN</name>
<evidence type="ECO:0000313" key="2">
    <source>
        <dbReference type="Proteomes" id="UP001597097"/>
    </source>
</evidence>
<sequence>MRDAHGRRGLALVSQDVIRRDILMLQKLRRDHLGTSSFFYLDISYEETLRRHGTRPQRNQFSAEDMRKWYLERDVLPDGCETLIGQDSSLEETVRRIMREAGLTTHHPTSIPSA</sequence>